<reference evidence="8 9" key="1">
    <citation type="submission" date="2023-07" db="EMBL/GenBank/DDBJ databases">
        <title>Sorghum-associated microbial communities from plants grown in Nebraska, USA.</title>
        <authorList>
            <person name="Schachtman D."/>
        </authorList>
    </citation>
    <scope>NUCLEOTIDE SEQUENCE [LARGE SCALE GENOMIC DNA]</scope>
    <source>
        <strain evidence="8 9">BE313</strain>
    </source>
</reference>
<keyword evidence="9" id="KW-1185">Reference proteome</keyword>
<evidence type="ECO:0000256" key="2">
    <source>
        <dbReference type="ARBA" id="ARBA00022723"/>
    </source>
</evidence>
<evidence type="ECO:0000259" key="7">
    <source>
        <dbReference type="PROSITE" id="PS51471"/>
    </source>
</evidence>
<dbReference type="PANTHER" id="PTHR10869:SF246">
    <property type="entry name" value="TRANSMEMBRANE PROLYL 4-HYDROXYLASE"/>
    <property type="match status" value="1"/>
</dbReference>
<dbReference type="EC" id="1.14.11.2" evidence="8"/>
<evidence type="ECO:0000256" key="3">
    <source>
        <dbReference type="ARBA" id="ARBA00022896"/>
    </source>
</evidence>
<accession>A0ABU2C4B9</accession>
<dbReference type="InterPro" id="IPR005123">
    <property type="entry name" value="Oxoglu/Fe-dep_dioxygenase_dom"/>
</dbReference>
<dbReference type="GO" id="GO:0004656">
    <property type="term" value="F:procollagen-proline 4-dioxygenase activity"/>
    <property type="evidence" value="ECO:0007669"/>
    <property type="project" value="UniProtKB-EC"/>
</dbReference>
<dbReference type="PROSITE" id="PS51471">
    <property type="entry name" value="FE2OG_OXY"/>
    <property type="match status" value="1"/>
</dbReference>
<comment type="cofactor">
    <cofactor evidence="1">
        <name>L-ascorbate</name>
        <dbReference type="ChEBI" id="CHEBI:38290"/>
    </cofactor>
</comment>
<dbReference type="InterPro" id="IPR044862">
    <property type="entry name" value="Pro_4_hyd_alph_FE2OG_OXY"/>
</dbReference>
<evidence type="ECO:0000256" key="5">
    <source>
        <dbReference type="ARBA" id="ARBA00023002"/>
    </source>
</evidence>
<dbReference type="InterPro" id="IPR045054">
    <property type="entry name" value="P4HA-like"/>
</dbReference>
<dbReference type="InterPro" id="IPR006620">
    <property type="entry name" value="Pro_4_hyd_alph"/>
</dbReference>
<evidence type="ECO:0000256" key="4">
    <source>
        <dbReference type="ARBA" id="ARBA00022964"/>
    </source>
</evidence>
<comment type="caution">
    <text evidence="8">The sequence shown here is derived from an EMBL/GenBank/DDBJ whole genome shotgun (WGS) entry which is preliminary data.</text>
</comment>
<dbReference type="SMART" id="SM00702">
    <property type="entry name" value="P4Hc"/>
    <property type="match status" value="1"/>
</dbReference>
<keyword evidence="6" id="KW-0408">Iron</keyword>
<protein>
    <submittedName>
        <fullName evidence="8">Prolyl 4-hydroxylase</fullName>
        <ecNumber evidence="8">1.14.11.2</ecNumber>
    </submittedName>
</protein>
<dbReference type="Pfam" id="PF13640">
    <property type="entry name" value="2OG-FeII_Oxy_3"/>
    <property type="match status" value="1"/>
</dbReference>
<sequence>MAKPAKSAKSQKPAATTQTVTPALRQWIIDQAEAGFAPDVVLKSMQASGWTEDVAIEAMETTLAAHLQATQERKLLPTAVPVPRPALDDAPLLLDAGDRMVQVLSVMRRPHLVVFGNLLSAEECAELVALAEPRLSRSLTVETKSGGEEVHVDRTSDGMFFTRGENPLVQRIEARIARLLDWPLQNGEGLQVLRYQPGAQYKPHYDYFDPQEPGTPTILKRGGQRVATLIMYLGEPEKGGATIFPDVHLEVAPQRGNAVFFSYDRPHPSTQSLHGGAPVLAGEKWIATKWLREREFN</sequence>
<dbReference type="PANTHER" id="PTHR10869">
    <property type="entry name" value="PROLYL 4-HYDROXYLASE ALPHA SUBUNIT"/>
    <property type="match status" value="1"/>
</dbReference>
<dbReference type="Gene3D" id="2.60.120.620">
    <property type="entry name" value="q2cbj1_9rhob like domain"/>
    <property type="match status" value="1"/>
</dbReference>
<evidence type="ECO:0000256" key="6">
    <source>
        <dbReference type="ARBA" id="ARBA00023004"/>
    </source>
</evidence>
<dbReference type="Proteomes" id="UP001180487">
    <property type="component" value="Unassembled WGS sequence"/>
</dbReference>
<feature type="domain" description="Fe2OG dioxygenase" evidence="7">
    <location>
        <begin position="186"/>
        <end position="293"/>
    </location>
</feature>
<organism evidence="8 9">
    <name type="scientific">Rhodoferax ferrireducens</name>
    <dbReference type="NCBI Taxonomy" id="192843"/>
    <lineage>
        <taxon>Bacteria</taxon>
        <taxon>Pseudomonadati</taxon>
        <taxon>Pseudomonadota</taxon>
        <taxon>Betaproteobacteria</taxon>
        <taxon>Burkholderiales</taxon>
        <taxon>Comamonadaceae</taxon>
        <taxon>Rhodoferax</taxon>
    </lineage>
</organism>
<keyword evidence="3" id="KW-0847">Vitamin C</keyword>
<evidence type="ECO:0000313" key="9">
    <source>
        <dbReference type="Proteomes" id="UP001180487"/>
    </source>
</evidence>
<keyword evidence="5 8" id="KW-0560">Oxidoreductase</keyword>
<proteinExistence type="predicted"/>
<dbReference type="EMBL" id="JAVDXT010000001">
    <property type="protein sequence ID" value="MDR7376168.1"/>
    <property type="molecule type" value="Genomic_DNA"/>
</dbReference>
<keyword evidence="2" id="KW-0479">Metal-binding</keyword>
<keyword evidence="4" id="KW-0223">Dioxygenase</keyword>
<dbReference type="RefSeq" id="WP_310370919.1">
    <property type="nucleotide sequence ID" value="NZ_JAVDXT010000001.1"/>
</dbReference>
<gene>
    <name evidence="8" type="ORF">J2X19_000826</name>
</gene>
<evidence type="ECO:0000313" key="8">
    <source>
        <dbReference type="EMBL" id="MDR7376168.1"/>
    </source>
</evidence>
<evidence type="ECO:0000256" key="1">
    <source>
        <dbReference type="ARBA" id="ARBA00001961"/>
    </source>
</evidence>
<name>A0ABU2C4B9_9BURK</name>